<dbReference type="PROSITE" id="PS50005">
    <property type="entry name" value="TPR"/>
    <property type="match status" value="1"/>
</dbReference>
<proteinExistence type="predicted"/>
<evidence type="ECO:0000256" key="1">
    <source>
        <dbReference type="PROSITE-ProRule" id="PRU00339"/>
    </source>
</evidence>
<dbReference type="InterPro" id="IPR019734">
    <property type="entry name" value="TPR_rpt"/>
</dbReference>
<evidence type="ECO:0000313" key="3">
    <source>
        <dbReference type="Proteomes" id="UP000028027"/>
    </source>
</evidence>
<feature type="repeat" description="TPR" evidence="1">
    <location>
        <begin position="39"/>
        <end position="72"/>
    </location>
</feature>
<organism evidence="2 3">
    <name type="scientific">Marine Group I thaumarchaeote SCGC AAA799-E16</name>
    <dbReference type="NCBI Taxonomy" id="1502292"/>
    <lineage>
        <taxon>Archaea</taxon>
        <taxon>Nitrososphaerota</taxon>
        <taxon>Marine Group I</taxon>
    </lineage>
</organism>
<dbReference type="PATRIC" id="fig|1502292.3.peg.220"/>
<protein>
    <submittedName>
        <fullName evidence="2">Tetratricopeptide repeat domain containing protein</fullName>
    </submittedName>
</protein>
<name>A0A081S7L8_9ARCH</name>
<dbReference type="InterPro" id="IPR011990">
    <property type="entry name" value="TPR-like_helical_dom_sf"/>
</dbReference>
<keyword evidence="3" id="KW-1185">Reference proteome</keyword>
<sequence length="119" mass="13853">MVGLFKHPKRKIRKLITQGNYEEAIQLGKSLESDYSDDHDFMFIMGSVFFLVDDPKKALPYFEKAFQLNDKDLEMLRLKTNVHLALEQKDEAIHCCECILNIDPKNDEAHDLLDQLGRL</sequence>
<dbReference type="Gene3D" id="1.25.40.10">
    <property type="entry name" value="Tetratricopeptide repeat domain"/>
    <property type="match status" value="1"/>
</dbReference>
<gene>
    <name evidence="2" type="ORF">AAA799E16_00267</name>
</gene>
<dbReference type="SUPFAM" id="SSF48452">
    <property type="entry name" value="TPR-like"/>
    <property type="match status" value="1"/>
</dbReference>
<evidence type="ECO:0000313" key="2">
    <source>
        <dbReference type="EMBL" id="KER06921.1"/>
    </source>
</evidence>
<dbReference type="EMBL" id="JNVL01000003">
    <property type="protein sequence ID" value="KER06921.1"/>
    <property type="molecule type" value="Genomic_DNA"/>
</dbReference>
<dbReference type="SMART" id="SM00028">
    <property type="entry name" value="TPR"/>
    <property type="match status" value="2"/>
</dbReference>
<comment type="caution">
    <text evidence="2">The sequence shown here is derived from an EMBL/GenBank/DDBJ whole genome shotgun (WGS) entry which is preliminary data.</text>
</comment>
<dbReference type="AlphaFoldDB" id="A0A081S7L8"/>
<reference evidence="2 3" key="1">
    <citation type="submission" date="2014-06" db="EMBL/GenBank/DDBJ databases">
        <authorList>
            <person name="Ngugi D.K."/>
            <person name="Blom J."/>
            <person name="Alam I."/>
            <person name="Rashid M."/>
            <person name="Ba Alawi W."/>
            <person name="Zhang G."/>
            <person name="Hikmawan T."/>
            <person name="Guan Y."/>
            <person name="Antunes A."/>
            <person name="Siam R."/>
            <person name="Eldorry H."/>
            <person name="Bajic V."/>
            <person name="Stingl U."/>
        </authorList>
    </citation>
    <scope>NUCLEOTIDE SEQUENCE [LARGE SCALE GENOMIC DNA]</scope>
    <source>
        <strain evidence="2">SCGC AAA799-E16</strain>
    </source>
</reference>
<accession>A0A081S7L8</accession>
<keyword evidence="1" id="KW-0802">TPR repeat</keyword>
<dbReference type="Proteomes" id="UP000028027">
    <property type="component" value="Unassembled WGS sequence"/>
</dbReference>
<dbReference type="Pfam" id="PF14559">
    <property type="entry name" value="TPR_19"/>
    <property type="match status" value="1"/>
</dbReference>